<dbReference type="KEGG" id="ecu:ECU10_0500"/>
<reference evidence="1 2" key="1">
    <citation type="journal article" date="2001" name="Nature">
        <title>Genome sequence and gene compaction of the eukaryote parasite Encephalitozoon cuniculi.</title>
        <authorList>
            <person name="Katinka M.D."/>
            <person name="Duprat S."/>
            <person name="Cornillot E."/>
            <person name="Metenier G."/>
            <person name="Thomarat F."/>
            <person name="Prensier G."/>
            <person name="Barbe V."/>
            <person name="Peyretaillade E."/>
            <person name="Brottier P."/>
            <person name="Wincker P."/>
            <person name="Delbac F."/>
            <person name="El Alaoui H."/>
            <person name="Peyret P."/>
            <person name="Saurin W."/>
            <person name="Gouy M."/>
            <person name="Weissenbach J."/>
            <person name="Vivares C.P."/>
        </authorList>
    </citation>
    <scope>NUCLEOTIDE SEQUENCE [LARGE SCALE GENOMIC DNA]</scope>
    <source>
        <strain evidence="1 2">GB-M1</strain>
    </source>
</reference>
<dbReference type="HOGENOM" id="CLU_289505_0_0_1"/>
<reference evidence="1 2" key="2">
    <citation type="journal article" date="2009" name="BMC Genomics">
        <title>Identification of transcriptional signals in Encephalitozoon cuniculi widespread among Microsporidia phylum: support for accurate structural genome annotation.</title>
        <authorList>
            <person name="Peyretaillade E."/>
            <person name="Goncalves O."/>
            <person name="Terrat S."/>
            <person name="Dugat-Bony E."/>
            <person name="Wincker P."/>
            <person name="Cornman R.S."/>
            <person name="Evans J.D."/>
            <person name="Delbac F."/>
            <person name="Peyret P."/>
        </authorList>
    </citation>
    <scope>NUCLEOTIDE SEQUENCE [LARGE SCALE GENOMIC DNA]</scope>
    <source>
        <strain evidence="1 2">GB-M1</strain>
    </source>
</reference>
<protein>
    <submittedName>
        <fullName evidence="1">Uncharacterized protein</fullName>
    </submittedName>
</protein>
<dbReference type="Proteomes" id="UP000000819">
    <property type="component" value="Chromosome X"/>
</dbReference>
<dbReference type="RefSeq" id="NP_586165.2">
    <property type="nucleotide sequence ID" value="NM_001041998.2"/>
</dbReference>
<dbReference type="OrthoDB" id="31183at2759"/>
<keyword evidence="2" id="KW-1185">Reference proteome</keyword>
<gene>
    <name evidence="1" type="ordered locus">ECU10_0500</name>
</gene>
<sequence length="1059" mass="123756">MSLKDQLLRLKKCRRALHSGERKRVQFGDTEDMDDETILELIPFRTPYTRTKSLLFDRQKQTEEEERRFNRKFSGFLKELVRYGETKDIEYLLDYLVRRYSCDTFNPKEMIFALLPFKQYYRQVLHISGKSDFNYFTVQPTYSYQFIGNLCLKEKYFFDFFVEYFKHFRYIRGFCLSVLGYIVSGLRNTDKDFSMQLFEILSHLVRSGENSTASDLFFEIRDYVEEALDEFVGLLAPYFNKEYLMSRKPEKMEHKAAIPHEEVAFFSSIYSSGKDREILGDCSRYKSYVVWLHREGLALRSISEHEFRALKVLCGVEKKDIEGEASDYSELLKDLKDRKKLVELLARRFPRDISVLIPHMGDDDKAHVSGLFPGLWRSLITEDNHAMLIMNMPRGAVKEDLIDIMATCLKYVKYDASVFVEYLDNEMLLALMEQCSEDLSVWNIIETSKLMGTDLTSAIIQKRLYANPAYLNYLSEKPRGLAIEVSKRIFEKVVESPEKRCLDALCRYLHQISDQELVNDILGWLVDKAWFYPALYSGLTAHLELLSEKNCERILDLRGFSEKNYFVVDRLYRYRENTVDECLMEKHYGALLFLCKRYGFSKVLGDRRDKCTMDFIRDASKQSLSPEEADGFVQYSSSLIGSGDGRVIEALLQGKYIPHLIKCTMLKEWSAVKIIIIELILQYPQHRQLCFDYFLSNYLDFKDDFDLLEVVAGDEVAIDYEKLVEVFRGSEGYFRSRLSDILLKNSSFDSLRFVPMIVPSMIEYKRESIGILFEKHKDIMGPYVKDVLLGFPEIEDCMLEVNPRHLLIGSVGAYADSQDEHHLDFMYKVLSIPHASVSLPTLERVVEFLRSNVSRVKDKLLAKFFEVYLKAHPEASEKVQTLLRTIYESRRSAFFEISKASLSSCYGIFKPYVNIMVDMIEEKDRDAIAFMADYLYWDLECYVPHRKLFEILFGFYCNEPDVLYARCIGSILRHCPAEIEDANDLILSHMRGDRVVVILELLQVLYQKVYHFKKCLVKSSPYFALVVDSTRKDISSAARKLLSIIERKHNKSGYQVLQL</sequence>
<dbReference type="InParanoid" id="Q8SUG1"/>
<evidence type="ECO:0000313" key="2">
    <source>
        <dbReference type="Proteomes" id="UP000000819"/>
    </source>
</evidence>
<dbReference type="VEuPathDB" id="MicrosporidiaDB:ECU10_0500"/>
<proteinExistence type="predicted"/>
<dbReference type="GeneID" id="859814"/>
<accession>Q8SUG1</accession>
<dbReference type="InterPro" id="IPR016024">
    <property type="entry name" value="ARM-type_fold"/>
</dbReference>
<organism evidence="1 2">
    <name type="scientific">Encephalitozoon cuniculi (strain GB-M1)</name>
    <name type="common">Microsporidian parasite</name>
    <dbReference type="NCBI Taxonomy" id="284813"/>
    <lineage>
        <taxon>Eukaryota</taxon>
        <taxon>Fungi</taxon>
        <taxon>Fungi incertae sedis</taxon>
        <taxon>Microsporidia</taxon>
        <taxon>Unikaryonidae</taxon>
        <taxon>Encephalitozoon</taxon>
    </lineage>
</organism>
<evidence type="ECO:0000313" key="1">
    <source>
        <dbReference type="EMBL" id="CAD25769.2"/>
    </source>
</evidence>
<dbReference type="EMBL" id="AL590449">
    <property type="protein sequence ID" value="CAD25769.2"/>
    <property type="molecule type" value="Genomic_DNA"/>
</dbReference>
<dbReference type="SUPFAM" id="SSF48371">
    <property type="entry name" value="ARM repeat"/>
    <property type="match status" value="1"/>
</dbReference>
<name>Q8SUG1_ENCCU</name>
<dbReference type="AlphaFoldDB" id="Q8SUG1"/>